<evidence type="ECO:0000256" key="8">
    <source>
        <dbReference type="SAM" id="MobiDB-lite"/>
    </source>
</evidence>
<keyword evidence="5" id="KW-0411">Iron-sulfur</keyword>
<dbReference type="GO" id="GO:0051536">
    <property type="term" value="F:iron-sulfur cluster binding"/>
    <property type="evidence" value="ECO:0007669"/>
    <property type="project" value="UniProtKB-KW"/>
</dbReference>
<evidence type="ECO:0000256" key="7">
    <source>
        <dbReference type="ARBA" id="ARBA00045681"/>
    </source>
</evidence>
<name>A0A5C3NGI9_9AGAM</name>
<dbReference type="InterPro" id="IPR015324">
    <property type="entry name" value="Ribosomal_Rsm22-like"/>
</dbReference>
<evidence type="ECO:0000256" key="6">
    <source>
        <dbReference type="ARBA" id="ARBA00023128"/>
    </source>
</evidence>
<keyword evidence="6" id="KW-0496">Mitochondrion</keyword>
<dbReference type="STRING" id="5364.A0A5C3NGI9"/>
<evidence type="ECO:0000256" key="5">
    <source>
        <dbReference type="ARBA" id="ARBA00023014"/>
    </source>
</evidence>
<organism evidence="9 10">
    <name type="scientific">Heliocybe sulcata</name>
    <dbReference type="NCBI Taxonomy" id="5364"/>
    <lineage>
        <taxon>Eukaryota</taxon>
        <taxon>Fungi</taxon>
        <taxon>Dikarya</taxon>
        <taxon>Basidiomycota</taxon>
        <taxon>Agaricomycotina</taxon>
        <taxon>Agaricomycetes</taxon>
        <taxon>Gloeophyllales</taxon>
        <taxon>Gloeophyllaceae</taxon>
        <taxon>Heliocybe</taxon>
    </lineage>
</organism>
<dbReference type="InterPro" id="IPR052571">
    <property type="entry name" value="Mt_RNA_Methyltransferase"/>
</dbReference>
<evidence type="ECO:0000313" key="9">
    <source>
        <dbReference type="EMBL" id="TFK56512.1"/>
    </source>
</evidence>
<reference evidence="9 10" key="1">
    <citation type="journal article" date="2019" name="Nat. Ecol. Evol.">
        <title>Megaphylogeny resolves global patterns of mushroom evolution.</title>
        <authorList>
            <person name="Varga T."/>
            <person name="Krizsan K."/>
            <person name="Foldi C."/>
            <person name="Dima B."/>
            <person name="Sanchez-Garcia M."/>
            <person name="Sanchez-Ramirez S."/>
            <person name="Szollosi G.J."/>
            <person name="Szarkandi J.G."/>
            <person name="Papp V."/>
            <person name="Albert L."/>
            <person name="Andreopoulos W."/>
            <person name="Angelini C."/>
            <person name="Antonin V."/>
            <person name="Barry K.W."/>
            <person name="Bougher N.L."/>
            <person name="Buchanan P."/>
            <person name="Buyck B."/>
            <person name="Bense V."/>
            <person name="Catcheside P."/>
            <person name="Chovatia M."/>
            <person name="Cooper J."/>
            <person name="Damon W."/>
            <person name="Desjardin D."/>
            <person name="Finy P."/>
            <person name="Geml J."/>
            <person name="Haridas S."/>
            <person name="Hughes K."/>
            <person name="Justo A."/>
            <person name="Karasinski D."/>
            <person name="Kautmanova I."/>
            <person name="Kiss B."/>
            <person name="Kocsube S."/>
            <person name="Kotiranta H."/>
            <person name="LaButti K.M."/>
            <person name="Lechner B.E."/>
            <person name="Liimatainen K."/>
            <person name="Lipzen A."/>
            <person name="Lukacs Z."/>
            <person name="Mihaltcheva S."/>
            <person name="Morgado L.N."/>
            <person name="Niskanen T."/>
            <person name="Noordeloos M.E."/>
            <person name="Ohm R.A."/>
            <person name="Ortiz-Santana B."/>
            <person name="Ovrebo C."/>
            <person name="Racz N."/>
            <person name="Riley R."/>
            <person name="Savchenko A."/>
            <person name="Shiryaev A."/>
            <person name="Soop K."/>
            <person name="Spirin V."/>
            <person name="Szebenyi C."/>
            <person name="Tomsovsky M."/>
            <person name="Tulloss R.E."/>
            <person name="Uehling J."/>
            <person name="Grigoriev I.V."/>
            <person name="Vagvolgyi C."/>
            <person name="Papp T."/>
            <person name="Martin F.M."/>
            <person name="Miettinen O."/>
            <person name="Hibbett D.S."/>
            <person name="Nagy L.G."/>
        </authorList>
    </citation>
    <scope>NUCLEOTIDE SEQUENCE [LARGE SCALE GENOMIC DNA]</scope>
    <source>
        <strain evidence="9 10">OMC1185</strain>
    </source>
</reference>
<dbReference type="Pfam" id="PF09243">
    <property type="entry name" value="Rsm22"/>
    <property type="match status" value="2"/>
</dbReference>
<comment type="function">
    <text evidence="7">Mitochondrial ribosome (mitoribosome) assembly factor. Binds at the interface of the head and body domains of the mitochondrial small ribosomal subunit (mt-SSU), occluding the mRNA channel and preventing compaction of the head domain towards the body. Probable inactive methyltransferase: retains the characteristic folding and ability to bind S-adenosyl-L-methionine, but it probably lost its methyltransferase activity.</text>
</comment>
<keyword evidence="10" id="KW-1185">Reference proteome</keyword>
<evidence type="ECO:0000256" key="3">
    <source>
        <dbReference type="ARBA" id="ARBA00022946"/>
    </source>
</evidence>
<keyword evidence="4" id="KW-0408">Iron</keyword>
<feature type="region of interest" description="Disordered" evidence="8">
    <location>
        <begin position="565"/>
        <end position="651"/>
    </location>
</feature>
<feature type="compositionally biased region" description="Basic and acidic residues" evidence="8">
    <location>
        <begin position="634"/>
        <end position="651"/>
    </location>
</feature>
<dbReference type="GO" id="GO:0006412">
    <property type="term" value="P:translation"/>
    <property type="evidence" value="ECO:0007669"/>
    <property type="project" value="InterPro"/>
</dbReference>
<dbReference type="PANTHER" id="PTHR13184:SF5">
    <property type="entry name" value="METHYLTRANSFERASE-LIKE PROTEIN 17, MITOCHONDRIAL"/>
    <property type="match status" value="1"/>
</dbReference>
<dbReference type="OrthoDB" id="421327at2759"/>
<gene>
    <name evidence="9" type="ORF">OE88DRAFT_1669885</name>
</gene>
<keyword evidence="3" id="KW-0809">Transit peptide</keyword>
<accession>A0A5C3NGI9</accession>
<protein>
    <submittedName>
        <fullName evidence="9">Rsm22-domain-containing protein</fullName>
    </submittedName>
</protein>
<evidence type="ECO:0000256" key="2">
    <source>
        <dbReference type="ARBA" id="ARBA00022723"/>
    </source>
</evidence>
<dbReference type="GO" id="GO:0046872">
    <property type="term" value="F:metal ion binding"/>
    <property type="evidence" value="ECO:0007669"/>
    <property type="project" value="UniProtKB-KW"/>
</dbReference>
<evidence type="ECO:0000256" key="1">
    <source>
        <dbReference type="ARBA" id="ARBA00004173"/>
    </source>
</evidence>
<evidence type="ECO:0000256" key="4">
    <source>
        <dbReference type="ARBA" id="ARBA00023004"/>
    </source>
</evidence>
<sequence>MLQSRCSGSLRVVAGQTLRVSRAGFASTSLRCSTQPNTPLNLDPSLQALLKDVDISLMRAKSGAPLVEGSMRPNPARELEVYDDLSDDEELQWDDEASEVEGLLQRGRDTRKSPAAHFGSGRIGSVVIPLELQNSINRLIADMDKPMLHQDAKRLFLDDEAGGWFAAYTKKYNSYEQRAEHYKRDGAAFASIALPAHYSVIYSVFDHVKRRLGPDWKVGRVIDWGAGTGSGLWAAAHSFQSADEMIDSQLALSSVVNYIGIEKREGLLSMGKRLLQSINLGNMNVSWQRSLHEGDSVERADGGDVVALSAFQLSSLPTTFARKDLVKEIWESGANMIVLIDHNTTEGFENIAAARQKLLAFGRKELKNPTFDSLPAELKGAHVVAPCPHDGVCPLHHPGSTRLVCGFSQRMQRPEFVRKTKHSGVGHEDIGYSYVVIRRGQRPGVPETKVGRIGAVGRRELEKAAQDGEPLKELKLAEEHHEPVTDHADVHVAGVTALAEAEGTHEELQAQLRAEAYNWPRLVFPPLKRSGHVILDVCAPDTQLLRMTIPKSQGKQPYYDARKSGWGDIFPHEPKNKPQIRYQPTRAKRKGGTTATEGSNIGKRKQQKKKDKYPPGFGQMKKEKRRRTKAFLQELRERTDEIDATPDDHSY</sequence>
<dbReference type="EMBL" id="ML213503">
    <property type="protein sequence ID" value="TFK56512.1"/>
    <property type="molecule type" value="Genomic_DNA"/>
</dbReference>
<dbReference type="PANTHER" id="PTHR13184">
    <property type="entry name" value="37S RIBOSOMAL PROTEIN S22"/>
    <property type="match status" value="1"/>
</dbReference>
<proteinExistence type="predicted"/>
<dbReference type="AlphaFoldDB" id="A0A5C3NGI9"/>
<evidence type="ECO:0000313" key="10">
    <source>
        <dbReference type="Proteomes" id="UP000305948"/>
    </source>
</evidence>
<dbReference type="GO" id="GO:0003735">
    <property type="term" value="F:structural constituent of ribosome"/>
    <property type="evidence" value="ECO:0007669"/>
    <property type="project" value="TreeGrafter"/>
</dbReference>
<dbReference type="Proteomes" id="UP000305948">
    <property type="component" value="Unassembled WGS sequence"/>
</dbReference>
<dbReference type="GO" id="GO:0008168">
    <property type="term" value="F:methyltransferase activity"/>
    <property type="evidence" value="ECO:0007669"/>
    <property type="project" value="InterPro"/>
</dbReference>
<keyword evidence="2" id="KW-0479">Metal-binding</keyword>
<comment type="subcellular location">
    <subcellularLocation>
        <location evidence="1">Mitochondrion</location>
    </subcellularLocation>
</comment>
<feature type="compositionally biased region" description="Basic residues" evidence="8">
    <location>
        <begin position="602"/>
        <end position="611"/>
    </location>
</feature>
<dbReference type="GO" id="GO:0005763">
    <property type="term" value="C:mitochondrial small ribosomal subunit"/>
    <property type="evidence" value="ECO:0007669"/>
    <property type="project" value="TreeGrafter"/>
</dbReference>
<feature type="compositionally biased region" description="Basic and acidic residues" evidence="8">
    <location>
        <begin position="565"/>
        <end position="576"/>
    </location>
</feature>